<dbReference type="GO" id="GO:0004617">
    <property type="term" value="F:phosphoglycerate dehydrogenase activity"/>
    <property type="evidence" value="ECO:0007669"/>
    <property type="project" value="UniProtKB-UniRule"/>
</dbReference>
<dbReference type="RefSeq" id="WP_078811044.1">
    <property type="nucleotide sequence ID" value="NZ_FUWM01000030.1"/>
</dbReference>
<accession>A0A1T4QP74</accession>
<feature type="domain" description="ACT" evidence="11">
    <location>
        <begin position="455"/>
        <end position="527"/>
    </location>
</feature>
<dbReference type="InterPro" id="IPR045865">
    <property type="entry name" value="ACT-like_dom_sf"/>
</dbReference>
<dbReference type="AlphaFoldDB" id="A0A1T4QP74"/>
<dbReference type="InterPro" id="IPR036291">
    <property type="entry name" value="NAD(P)-bd_dom_sf"/>
</dbReference>
<dbReference type="EC" id="1.1.1.95" evidence="10"/>
<dbReference type="SUPFAM" id="SSF51735">
    <property type="entry name" value="NAD(P)-binding Rossmann-fold domains"/>
    <property type="match status" value="1"/>
</dbReference>
<dbReference type="InterPro" id="IPR050857">
    <property type="entry name" value="D-2-hydroxyacid_DH"/>
</dbReference>
<dbReference type="EMBL" id="FUWM01000030">
    <property type="protein sequence ID" value="SKA05572.1"/>
    <property type="molecule type" value="Genomic_DNA"/>
</dbReference>
<dbReference type="PANTHER" id="PTHR42789">
    <property type="entry name" value="D-ISOMER SPECIFIC 2-HYDROXYACID DEHYDROGENASE FAMILY PROTEIN (AFU_ORTHOLOGUE AFUA_6G10090)"/>
    <property type="match status" value="1"/>
</dbReference>
<comment type="catalytic activity">
    <reaction evidence="9 10">
        <text>(2R)-3-phosphoglycerate + NAD(+) = 3-phosphooxypyruvate + NADH + H(+)</text>
        <dbReference type="Rhea" id="RHEA:12641"/>
        <dbReference type="ChEBI" id="CHEBI:15378"/>
        <dbReference type="ChEBI" id="CHEBI:18110"/>
        <dbReference type="ChEBI" id="CHEBI:57540"/>
        <dbReference type="ChEBI" id="CHEBI:57945"/>
        <dbReference type="ChEBI" id="CHEBI:58272"/>
        <dbReference type="EC" id="1.1.1.95"/>
    </reaction>
</comment>
<keyword evidence="5 10" id="KW-0560">Oxidoreductase</keyword>
<dbReference type="InterPro" id="IPR006236">
    <property type="entry name" value="PGDH"/>
</dbReference>
<reference evidence="13" key="1">
    <citation type="submission" date="2017-02" db="EMBL/GenBank/DDBJ databases">
        <authorList>
            <person name="Varghese N."/>
            <person name="Submissions S."/>
        </authorList>
    </citation>
    <scope>NUCLEOTIDE SEQUENCE [LARGE SCALE GENOMIC DNA]</scope>
    <source>
        <strain evidence="13">ATCC BAA-73</strain>
    </source>
</reference>
<keyword evidence="13" id="KW-1185">Reference proteome</keyword>
<dbReference type="Gene3D" id="3.30.70.260">
    <property type="match status" value="1"/>
</dbReference>
<evidence type="ECO:0000259" key="11">
    <source>
        <dbReference type="PROSITE" id="PS51671"/>
    </source>
</evidence>
<dbReference type="CDD" id="cd12173">
    <property type="entry name" value="PGDH_4"/>
    <property type="match status" value="1"/>
</dbReference>
<dbReference type="CDD" id="cd04902">
    <property type="entry name" value="ACT_3PGDH-xct"/>
    <property type="match status" value="1"/>
</dbReference>
<comment type="function">
    <text evidence="1">Catalyzes the reversible oxidation of 3-phospho-D-glycerate to 3-phosphonooxypyruvate, the first step of the phosphorylated L-serine biosynthesis pathway. Also catalyzes the reversible oxidation of 2-hydroxyglutarate to 2-oxoglutarate.</text>
</comment>
<dbReference type="InterPro" id="IPR006139">
    <property type="entry name" value="D-isomer_2_OHA_DH_cat_dom"/>
</dbReference>
<dbReference type="NCBIfam" id="TIGR01327">
    <property type="entry name" value="PGDH"/>
    <property type="match status" value="1"/>
</dbReference>
<dbReference type="InterPro" id="IPR029009">
    <property type="entry name" value="ASB_dom_sf"/>
</dbReference>
<dbReference type="SUPFAM" id="SSF143548">
    <property type="entry name" value="Serine metabolism enzymes domain"/>
    <property type="match status" value="1"/>
</dbReference>
<comment type="similarity">
    <text evidence="3 10">Belongs to the D-isomer specific 2-hydroxyacid dehydrogenase family.</text>
</comment>
<dbReference type="Pfam" id="PF02826">
    <property type="entry name" value="2-Hacid_dh_C"/>
    <property type="match status" value="1"/>
</dbReference>
<dbReference type="Pfam" id="PF19304">
    <property type="entry name" value="PGDH_inter"/>
    <property type="match status" value="1"/>
</dbReference>
<keyword evidence="6 10" id="KW-0520">NAD</keyword>
<dbReference type="FunFam" id="3.40.50.720:FF:000021">
    <property type="entry name" value="D-3-phosphoglycerate dehydrogenase"/>
    <property type="match status" value="1"/>
</dbReference>
<evidence type="ECO:0000256" key="4">
    <source>
        <dbReference type="ARBA" id="ARBA00021582"/>
    </source>
</evidence>
<dbReference type="PROSITE" id="PS51671">
    <property type="entry name" value="ACT"/>
    <property type="match status" value="1"/>
</dbReference>
<dbReference type="STRING" id="142842.SAMN02745118_02649"/>
<dbReference type="InterPro" id="IPR002912">
    <property type="entry name" value="ACT_dom"/>
</dbReference>
<dbReference type="InterPro" id="IPR045626">
    <property type="entry name" value="PGDH_ASB_dom"/>
</dbReference>
<protein>
    <recommendedName>
        <fullName evidence="4 10">D-3-phosphoglycerate dehydrogenase</fullName>
        <ecNumber evidence="10">1.1.1.95</ecNumber>
    </recommendedName>
</protein>
<proteinExistence type="inferred from homology"/>
<comment type="pathway">
    <text evidence="2 10">Amino-acid biosynthesis; L-serine biosynthesis; L-serine from 3-phospho-D-glycerate: step 1/3.</text>
</comment>
<dbReference type="FunFam" id="3.30.1330.90:FF:000003">
    <property type="entry name" value="D-3-phosphoglycerate dehydrogenase"/>
    <property type="match status" value="1"/>
</dbReference>
<dbReference type="InterPro" id="IPR006140">
    <property type="entry name" value="D-isomer_DH_NAD-bd"/>
</dbReference>
<dbReference type="SUPFAM" id="SSF55021">
    <property type="entry name" value="ACT-like"/>
    <property type="match status" value="1"/>
</dbReference>
<dbReference type="UniPathway" id="UPA00135">
    <property type="reaction ID" value="UER00196"/>
</dbReference>
<dbReference type="SUPFAM" id="SSF52283">
    <property type="entry name" value="Formate/glycerate dehydrogenase catalytic domain-like"/>
    <property type="match status" value="1"/>
</dbReference>
<evidence type="ECO:0000256" key="7">
    <source>
        <dbReference type="ARBA" id="ARBA00023299"/>
    </source>
</evidence>
<dbReference type="Pfam" id="PF01842">
    <property type="entry name" value="ACT"/>
    <property type="match status" value="1"/>
</dbReference>
<evidence type="ECO:0000256" key="1">
    <source>
        <dbReference type="ARBA" id="ARBA00003800"/>
    </source>
</evidence>
<evidence type="ECO:0000313" key="12">
    <source>
        <dbReference type="EMBL" id="SKA05572.1"/>
    </source>
</evidence>
<dbReference type="Gene3D" id="3.30.1330.90">
    <property type="entry name" value="D-3-phosphoglycerate dehydrogenase, domain 3"/>
    <property type="match status" value="1"/>
</dbReference>
<evidence type="ECO:0000256" key="5">
    <source>
        <dbReference type="ARBA" id="ARBA00023002"/>
    </source>
</evidence>
<sequence length="527" mass="57033">MKVLVSDNISEAGIDILKDKGIDVNFNTDLSYEELLEEIGEYDGIILRSMTPLNEEVLSHADNLKVIARAGSGYDNIDVDAASKRGIIVLNTPGQNTISAAEQAMGLMLGLSRNIPQANHALHNGKWDRNKYQGVELNGKTLGIIGLGRVGGNVATRAKSFNMEVIANDPYIPAERGKKFGVELVSFKEILKRSDYITLHTPLTDETYHILGKKEFAQMKEGVRVINAARGKNIDTHALYGAINEGKVAGAALDVHEDEPLSEEHPLLKLEERAIVSPHLGGTTVEAMDNVAIDAAKQAASVLQGGLPRTPLNVPTLQPEAMKEIQPYINLAEKLGSFYAQWGEGRIKELKIIYNGVIANQEIKPITTALLKGLLNPILDTAVNLVNASLIAEERGIKVTESKSSTTEQYSNLITLEVETEEGTNQLAGTVFDEKDLRIVNINGYNVDAVPEGNLLITNHTDKPGILGEVGTLLGESGVNIANMQLGRHDIGGMAVMVMSIDNELTSDIKGKLLDIDGLIEAKTVEL</sequence>
<evidence type="ECO:0000256" key="2">
    <source>
        <dbReference type="ARBA" id="ARBA00005216"/>
    </source>
</evidence>
<keyword evidence="10" id="KW-0028">Amino-acid biosynthesis</keyword>
<keyword evidence="7 10" id="KW-0718">Serine biosynthesis</keyword>
<organism evidence="12 13">
    <name type="scientific">Selenihalanaerobacter shriftii</name>
    <dbReference type="NCBI Taxonomy" id="142842"/>
    <lineage>
        <taxon>Bacteria</taxon>
        <taxon>Bacillati</taxon>
        <taxon>Bacillota</taxon>
        <taxon>Clostridia</taxon>
        <taxon>Halanaerobiales</taxon>
        <taxon>Halobacteroidaceae</taxon>
        <taxon>Selenihalanaerobacter</taxon>
    </lineage>
</organism>
<evidence type="ECO:0000256" key="8">
    <source>
        <dbReference type="ARBA" id="ARBA00048126"/>
    </source>
</evidence>
<gene>
    <name evidence="12" type="ORF">SAMN02745118_02649</name>
</gene>
<dbReference type="Proteomes" id="UP000190625">
    <property type="component" value="Unassembled WGS sequence"/>
</dbReference>
<dbReference type="GO" id="GO:0051287">
    <property type="term" value="F:NAD binding"/>
    <property type="evidence" value="ECO:0007669"/>
    <property type="project" value="UniProtKB-UniRule"/>
</dbReference>
<dbReference type="OrthoDB" id="9805416at2"/>
<evidence type="ECO:0000256" key="3">
    <source>
        <dbReference type="ARBA" id="ARBA00005854"/>
    </source>
</evidence>
<dbReference type="GO" id="GO:0006564">
    <property type="term" value="P:L-serine biosynthetic process"/>
    <property type="evidence" value="ECO:0007669"/>
    <property type="project" value="UniProtKB-UniRule"/>
</dbReference>
<dbReference type="Pfam" id="PF00389">
    <property type="entry name" value="2-Hacid_dh"/>
    <property type="match status" value="1"/>
</dbReference>
<name>A0A1T4QP74_9FIRM</name>
<evidence type="ECO:0000256" key="6">
    <source>
        <dbReference type="ARBA" id="ARBA00023027"/>
    </source>
</evidence>
<evidence type="ECO:0000256" key="10">
    <source>
        <dbReference type="RuleBase" id="RU363003"/>
    </source>
</evidence>
<evidence type="ECO:0000313" key="13">
    <source>
        <dbReference type="Proteomes" id="UP000190625"/>
    </source>
</evidence>
<comment type="catalytic activity">
    <reaction evidence="8">
        <text>(R)-2-hydroxyglutarate + NAD(+) = 2-oxoglutarate + NADH + H(+)</text>
        <dbReference type="Rhea" id="RHEA:49612"/>
        <dbReference type="ChEBI" id="CHEBI:15378"/>
        <dbReference type="ChEBI" id="CHEBI:15801"/>
        <dbReference type="ChEBI" id="CHEBI:16810"/>
        <dbReference type="ChEBI" id="CHEBI:57540"/>
        <dbReference type="ChEBI" id="CHEBI:57945"/>
        <dbReference type="EC" id="1.1.1.399"/>
    </reaction>
</comment>
<dbReference type="Gene3D" id="3.40.50.720">
    <property type="entry name" value="NAD(P)-binding Rossmann-like Domain"/>
    <property type="match status" value="2"/>
</dbReference>
<evidence type="ECO:0000256" key="9">
    <source>
        <dbReference type="ARBA" id="ARBA00048731"/>
    </source>
</evidence>
<dbReference type="PANTHER" id="PTHR42789:SF1">
    <property type="entry name" value="D-ISOMER SPECIFIC 2-HYDROXYACID DEHYDROGENASE FAMILY PROTEIN (AFU_ORTHOLOGUE AFUA_6G10090)"/>
    <property type="match status" value="1"/>
</dbReference>